<dbReference type="InterPro" id="IPR036394">
    <property type="entry name" value="Ribosomal_uL22_sf"/>
</dbReference>
<dbReference type="GO" id="GO:0022625">
    <property type="term" value="C:cytosolic large ribosomal subunit"/>
    <property type="evidence" value="ECO:0007669"/>
    <property type="project" value="TreeGrafter"/>
</dbReference>
<evidence type="ECO:0000313" key="5">
    <source>
        <dbReference type="EMBL" id="BAS01544.1"/>
    </source>
</evidence>
<evidence type="ECO:0000256" key="4">
    <source>
        <dbReference type="RuleBase" id="RU004005"/>
    </source>
</evidence>
<dbReference type="AlphaFoldDB" id="A0A0H5BQU2"/>
<evidence type="ECO:0000256" key="2">
    <source>
        <dbReference type="ARBA" id="ARBA00022980"/>
    </source>
</evidence>
<dbReference type="GO" id="GO:0003735">
    <property type="term" value="F:structural constituent of ribosome"/>
    <property type="evidence" value="ECO:0007669"/>
    <property type="project" value="InterPro"/>
</dbReference>
<proteinExistence type="inferred from homology"/>
<dbReference type="InterPro" id="IPR005721">
    <property type="entry name" value="Ribosomal_uL22_euk/arc"/>
</dbReference>
<organism evidence="5">
    <name type="scientific">Lotharella vacuolata</name>
    <dbReference type="NCBI Taxonomy" id="74820"/>
    <lineage>
        <taxon>Eukaryota</taxon>
        <taxon>Sar</taxon>
        <taxon>Rhizaria</taxon>
        <taxon>Cercozoa</taxon>
        <taxon>Chlorarachniophyceae</taxon>
        <taxon>Lotharella</taxon>
    </lineage>
</organism>
<name>A0A0H5BQU2_9EUKA</name>
<protein>
    <submittedName>
        <fullName evidence="5">Ribosomal protein L17</fullName>
    </submittedName>
</protein>
<dbReference type="EMBL" id="AB996600">
    <property type="protein sequence ID" value="BAS01544.1"/>
    <property type="molecule type" value="Genomic_DNA"/>
</dbReference>
<sequence>MFRIIQKKLIHKNIRASFKNTTETANFIKNKTLFSAKKLIYQILSKKKSVVFKKYNTGVGRVPKPNNLQNCHNQGRYPIKSCLLLLSLIKNIEKINNIKNEETSLILIKNLIVNKTGKYIRKQNSAFGKILSFIIYIRNKIQCLFNRDPNFRTEKCIILIIPGPNCYQKTINICIYILMVNRYYYNIYILCMLLDFFDINSFTFGTKKI</sequence>
<gene>
    <name evidence="5" type="primary">rpl17</name>
</gene>
<evidence type="ECO:0000256" key="3">
    <source>
        <dbReference type="ARBA" id="ARBA00023274"/>
    </source>
</evidence>
<dbReference type="PANTHER" id="PTHR11593">
    <property type="entry name" value="60S RIBOSOMAL PROTEIN L17"/>
    <property type="match status" value="1"/>
</dbReference>
<reference evidence="5" key="1">
    <citation type="journal article" date="2015" name="Genome Biol. Evol.">
        <title>Nucleomorph Genome Sequences of Two Chlorarachniophytes, Amorphochlora amoebiformis and Lotharella vacuolata.</title>
        <authorList>
            <person name="Suzuki S."/>
            <person name="Shirato S."/>
            <person name="Hirakawa Y."/>
            <person name="Ishida K."/>
        </authorList>
    </citation>
    <scope>NUCLEOTIDE SEQUENCE</scope>
    <source>
        <strain evidence="5">CCMP240</strain>
    </source>
</reference>
<dbReference type="GO" id="GO:0002181">
    <property type="term" value="P:cytoplasmic translation"/>
    <property type="evidence" value="ECO:0007669"/>
    <property type="project" value="TreeGrafter"/>
</dbReference>
<dbReference type="PANTHER" id="PTHR11593:SF10">
    <property type="entry name" value="60S RIBOSOMAL PROTEIN L17"/>
    <property type="match status" value="1"/>
</dbReference>
<dbReference type="Gene3D" id="3.90.470.10">
    <property type="entry name" value="Ribosomal protein L22/L17"/>
    <property type="match status" value="1"/>
</dbReference>
<evidence type="ECO:0000256" key="1">
    <source>
        <dbReference type="ARBA" id="ARBA00009451"/>
    </source>
</evidence>
<dbReference type="InterPro" id="IPR001063">
    <property type="entry name" value="Ribosomal_uL22"/>
</dbReference>
<geneLocation type="nucleomorph" evidence="5"/>
<comment type="similarity">
    <text evidence="1 4">Belongs to the universal ribosomal protein uL22 family.</text>
</comment>
<keyword evidence="5" id="KW-0542">Nucleomorph</keyword>
<keyword evidence="2 4" id="KW-0689">Ribosomal protein</keyword>
<accession>A0A0H5BQU2</accession>
<dbReference type="Pfam" id="PF00237">
    <property type="entry name" value="Ribosomal_L22"/>
    <property type="match status" value="1"/>
</dbReference>
<dbReference type="SUPFAM" id="SSF54843">
    <property type="entry name" value="Ribosomal protein L22"/>
    <property type="match status" value="1"/>
</dbReference>
<keyword evidence="3 4" id="KW-0687">Ribonucleoprotein</keyword>